<dbReference type="RefSeq" id="WP_344710544.1">
    <property type="nucleotide sequence ID" value="NZ_BAAAWH010000001.1"/>
</dbReference>
<dbReference type="Pfam" id="PF02771">
    <property type="entry name" value="Acyl-CoA_dh_N"/>
    <property type="match status" value="1"/>
</dbReference>
<accession>A0ABV5SV76</accession>
<evidence type="ECO:0000256" key="5">
    <source>
        <dbReference type="RuleBase" id="RU362125"/>
    </source>
</evidence>
<dbReference type="Pfam" id="PF00441">
    <property type="entry name" value="Acyl-CoA_dh_1"/>
    <property type="match status" value="1"/>
</dbReference>
<organism evidence="9 10">
    <name type="scientific">Microbacterium terregens</name>
    <dbReference type="NCBI Taxonomy" id="69363"/>
    <lineage>
        <taxon>Bacteria</taxon>
        <taxon>Bacillati</taxon>
        <taxon>Actinomycetota</taxon>
        <taxon>Actinomycetes</taxon>
        <taxon>Micrococcales</taxon>
        <taxon>Microbacteriaceae</taxon>
        <taxon>Microbacterium</taxon>
    </lineage>
</organism>
<dbReference type="InterPro" id="IPR036250">
    <property type="entry name" value="AcylCo_DH-like_C"/>
</dbReference>
<dbReference type="PIRSF" id="PIRSF016578">
    <property type="entry name" value="HsaA"/>
    <property type="match status" value="1"/>
</dbReference>
<name>A0ABV5SV76_9MICO</name>
<evidence type="ECO:0000259" key="8">
    <source>
        <dbReference type="Pfam" id="PF02771"/>
    </source>
</evidence>
<dbReference type="EMBL" id="JBHMBE010000001">
    <property type="protein sequence ID" value="MFB9644255.1"/>
    <property type="molecule type" value="Genomic_DNA"/>
</dbReference>
<dbReference type="InterPro" id="IPR037069">
    <property type="entry name" value="AcylCoA_DH/ox_N_sf"/>
</dbReference>
<dbReference type="SUPFAM" id="SSF56645">
    <property type="entry name" value="Acyl-CoA dehydrogenase NM domain-like"/>
    <property type="match status" value="1"/>
</dbReference>
<feature type="domain" description="Acyl-CoA dehydrogenase/oxidase N-terminal" evidence="8">
    <location>
        <begin position="10"/>
        <end position="120"/>
    </location>
</feature>
<evidence type="ECO:0000256" key="4">
    <source>
        <dbReference type="ARBA" id="ARBA00022827"/>
    </source>
</evidence>
<dbReference type="Pfam" id="PF02770">
    <property type="entry name" value="Acyl-CoA_dh_M"/>
    <property type="match status" value="1"/>
</dbReference>
<evidence type="ECO:0000259" key="6">
    <source>
        <dbReference type="Pfam" id="PF00441"/>
    </source>
</evidence>
<dbReference type="InterPro" id="IPR009100">
    <property type="entry name" value="AcylCoA_DH/oxidase_NM_dom_sf"/>
</dbReference>
<dbReference type="InterPro" id="IPR046373">
    <property type="entry name" value="Acyl-CoA_Oxase/DH_mid-dom_sf"/>
</dbReference>
<feature type="domain" description="Acyl-CoA dehydrogenase/oxidase C-terminal" evidence="6">
    <location>
        <begin position="231"/>
        <end position="381"/>
    </location>
</feature>
<dbReference type="PANTHER" id="PTHR43831:SF1">
    <property type="entry name" value="ISOBUTYRYL-COA DEHYDROGENASE, MITOCHONDRIAL"/>
    <property type="match status" value="1"/>
</dbReference>
<evidence type="ECO:0000313" key="9">
    <source>
        <dbReference type="EMBL" id="MFB9644255.1"/>
    </source>
</evidence>
<dbReference type="InterPro" id="IPR009075">
    <property type="entry name" value="AcylCo_DH/oxidase_C"/>
</dbReference>
<dbReference type="PROSITE" id="PS00073">
    <property type="entry name" value="ACYL_COA_DH_2"/>
    <property type="match status" value="1"/>
</dbReference>
<feature type="domain" description="Acyl-CoA oxidase/dehydrogenase middle" evidence="7">
    <location>
        <begin position="126"/>
        <end position="219"/>
    </location>
</feature>
<dbReference type="PROSITE" id="PS00072">
    <property type="entry name" value="ACYL_COA_DH_1"/>
    <property type="match status" value="1"/>
</dbReference>
<dbReference type="Gene3D" id="1.10.540.10">
    <property type="entry name" value="Acyl-CoA dehydrogenase/oxidase, N-terminal domain"/>
    <property type="match status" value="1"/>
</dbReference>
<dbReference type="Proteomes" id="UP001589611">
    <property type="component" value="Unassembled WGS sequence"/>
</dbReference>
<dbReference type="PANTHER" id="PTHR43831">
    <property type="entry name" value="ISOBUTYRYL-COA DEHYDROGENASE"/>
    <property type="match status" value="1"/>
</dbReference>
<protein>
    <submittedName>
        <fullName evidence="9">Acyl-CoA dehydrogenase family protein</fullName>
    </submittedName>
</protein>
<dbReference type="InterPro" id="IPR006091">
    <property type="entry name" value="Acyl-CoA_Oxase/DH_mid-dom"/>
</dbReference>
<dbReference type="InterPro" id="IPR013786">
    <property type="entry name" value="AcylCoA_DH/ox_N"/>
</dbReference>
<reference evidence="9 10" key="1">
    <citation type="submission" date="2024-09" db="EMBL/GenBank/DDBJ databases">
        <authorList>
            <person name="Sun Q."/>
            <person name="Mori K."/>
        </authorList>
    </citation>
    <scope>NUCLEOTIDE SEQUENCE [LARGE SCALE GENOMIC DNA]</scope>
    <source>
        <strain evidence="9 10">JCM 1342</strain>
    </source>
</reference>
<evidence type="ECO:0000256" key="2">
    <source>
        <dbReference type="ARBA" id="ARBA00009347"/>
    </source>
</evidence>
<dbReference type="Gene3D" id="1.20.140.10">
    <property type="entry name" value="Butyryl-CoA Dehydrogenase, subunit A, domain 3"/>
    <property type="match status" value="1"/>
</dbReference>
<keyword evidence="3 5" id="KW-0285">Flavoprotein</keyword>
<keyword evidence="10" id="KW-1185">Reference proteome</keyword>
<proteinExistence type="inferred from homology"/>
<comment type="similarity">
    <text evidence="2 5">Belongs to the acyl-CoA dehydrogenase family.</text>
</comment>
<comment type="cofactor">
    <cofactor evidence="1 5">
        <name>FAD</name>
        <dbReference type="ChEBI" id="CHEBI:57692"/>
    </cofactor>
</comment>
<dbReference type="InterPro" id="IPR006089">
    <property type="entry name" value="Acyl-CoA_DH_CS"/>
</dbReference>
<dbReference type="InterPro" id="IPR052547">
    <property type="entry name" value="Mito_Isobutyryl-CoADH"/>
</dbReference>
<comment type="caution">
    <text evidence="9">The sequence shown here is derived from an EMBL/GenBank/DDBJ whole genome shotgun (WGS) entry which is preliminary data.</text>
</comment>
<sequence length="385" mass="41402">MTMTMPTSPTDERDAIVAAVRDFAQAEIAPHALDWDERKHFPRDVLRRAGELGLGGIYVREDVGGSELSRADAVAIVEELAKADPSIAAYVTIHNMVAWMIDSYGTDEQRQRWLPQLTAMTDFGSYCLTEPGAGSDAAAITTSAIKDGDSYALTGVKQFISGGGEASVYVVMARTGEPGARGITAFLVPADAPGLSFGANEKKMGWNAQPTRQVILDEVRVPASDVLGVEGQGFKIAMSALNGGRISIAACSLGGAQWALDRAVQYVHERFTFGEPLAEKQSVVFTLADMATELRAARALVRDAALAIDEQAPDAAMQCAMAKRFATDAGSRIANEALQLHGGYGYLHEYGIEKVVRDLRVHQILEGTNEIMRVIIGRELLGTQR</sequence>
<evidence type="ECO:0000256" key="3">
    <source>
        <dbReference type="ARBA" id="ARBA00022630"/>
    </source>
</evidence>
<dbReference type="SUPFAM" id="SSF47203">
    <property type="entry name" value="Acyl-CoA dehydrogenase C-terminal domain-like"/>
    <property type="match status" value="1"/>
</dbReference>
<dbReference type="Gene3D" id="2.40.110.10">
    <property type="entry name" value="Butyryl-CoA Dehydrogenase, subunit A, domain 2"/>
    <property type="match status" value="1"/>
</dbReference>
<keyword evidence="4 5" id="KW-0274">FAD</keyword>
<evidence type="ECO:0000313" key="10">
    <source>
        <dbReference type="Proteomes" id="UP001589611"/>
    </source>
</evidence>
<keyword evidence="5" id="KW-0560">Oxidoreductase</keyword>
<gene>
    <name evidence="9" type="ORF">ACFFPJ_00430</name>
</gene>
<evidence type="ECO:0000259" key="7">
    <source>
        <dbReference type="Pfam" id="PF02770"/>
    </source>
</evidence>
<evidence type="ECO:0000256" key="1">
    <source>
        <dbReference type="ARBA" id="ARBA00001974"/>
    </source>
</evidence>